<keyword evidence="2" id="KW-0863">Zinc-finger</keyword>
<accession>A0A1Y1IFB2</accession>
<proteinExistence type="predicted"/>
<dbReference type="InterPro" id="IPR001965">
    <property type="entry name" value="Znf_PHD"/>
</dbReference>
<dbReference type="SMART" id="SM00249">
    <property type="entry name" value="PHD"/>
    <property type="match status" value="2"/>
</dbReference>
<dbReference type="InterPro" id="IPR058939">
    <property type="entry name" value="Mtase_EDM2"/>
</dbReference>
<evidence type="ECO:0000256" key="2">
    <source>
        <dbReference type="ARBA" id="ARBA00022771"/>
    </source>
</evidence>
<dbReference type="Pfam" id="PF26055">
    <property type="entry name" value="Mtase_EDM2"/>
    <property type="match status" value="1"/>
</dbReference>
<evidence type="ECO:0000256" key="1">
    <source>
        <dbReference type="ARBA" id="ARBA00022723"/>
    </source>
</evidence>
<feature type="compositionally biased region" description="Polar residues" evidence="4">
    <location>
        <begin position="308"/>
        <end position="323"/>
    </location>
</feature>
<feature type="compositionally biased region" description="Basic and acidic residues" evidence="4">
    <location>
        <begin position="211"/>
        <end position="233"/>
    </location>
</feature>
<feature type="domain" description="Zinc finger PHD-type" evidence="5">
    <location>
        <begin position="86"/>
        <end position="165"/>
    </location>
</feature>
<dbReference type="GO" id="GO:0008270">
    <property type="term" value="F:zinc ion binding"/>
    <property type="evidence" value="ECO:0007669"/>
    <property type="project" value="UniProtKB-KW"/>
</dbReference>
<dbReference type="PANTHER" id="PTHR46235">
    <property type="entry name" value="PHD FINGER-CONTAINING PROTEIN DDB_G0268158"/>
    <property type="match status" value="1"/>
</dbReference>
<keyword evidence="1" id="KW-0479">Metal-binding</keyword>
<evidence type="ECO:0000256" key="4">
    <source>
        <dbReference type="SAM" id="MobiDB-lite"/>
    </source>
</evidence>
<dbReference type="Gene3D" id="3.30.40.10">
    <property type="entry name" value="Zinc/RING finger domain, C3HC4 (zinc finger)"/>
    <property type="match status" value="1"/>
</dbReference>
<evidence type="ECO:0000313" key="6">
    <source>
        <dbReference type="EMBL" id="GAQ87446.1"/>
    </source>
</evidence>
<gene>
    <name evidence="6" type="ORF">KFL_003530095</name>
</gene>
<dbReference type="PANTHER" id="PTHR46235:SF3">
    <property type="entry name" value="PHD FINGER-CONTAINING PROTEIN DDB_G0268158"/>
    <property type="match status" value="1"/>
</dbReference>
<dbReference type="SUPFAM" id="SSF57903">
    <property type="entry name" value="FYVE/PHD zinc finger"/>
    <property type="match status" value="1"/>
</dbReference>
<dbReference type="STRING" id="105231.A0A1Y1IFB2"/>
<reference evidence="6 7" key="1">
    <citation type="journal article" date="2014" name="Nat. Commun.">
        <title>Klebsormidium flaccidum genome reveals primary factors for plant terrestrial adaptation.</title>
        <authorList>
            <person name="Hori K."/>
            <person name="Maruyama F."/>
            <person name="Fujisawa T."/>
            <person name="Togashi T."/>
            <person name="Yamamoto N."/>
            <person name="Seo M."/>
            <person name="Sato S."/>
            <person name="Yamada T."/>
            <person name="Mori H."/>
            <person name="Tajima N."/>
            <person name="Moriyama T."/>
            <person name="Ikeuchi M."/>
            <person name="Watanabe M."/>
            <person name="Wada H."/>
            <person name="Kobayashi K."/>
            <person name="Saito M."/>
            <person name="Masuda T."/>
            <person name="Sasaki-Sekimoto Y."/>
            <person name="Mashiguchi K."/>
            <person name="Awai K."/>
            <person name="Shimojima M."/>
            <person name="Masuda S."/>
            <person name="Iwai M."/>
            <person name="Nobusawa T."/>
            <person name="Narise T."/>
            <person name="Kondo S."/>
            <person name="Saito H."/>
            <person name="Sato R."/>
            <person name="Murakawa M."/>
            <person name="Ihara Y."/>
            <person name="Oshima-Yamada Y."/>
            <person name="Ohtaka K."/>
            <person name="Satoh M."/>
            <person name="Sonobe K."/>
            <person name="Ishii M."/>
            <person name="Ohtani R."/>
            <person name="Kanamori-Sato M."/>
            <person name="Honoki R."/>
            <person name="Miyazaki D."/>
            <person name="Mochizuki H."/>
            <person name="Umetsu J."/>
            <person name="Higashi K."/>
            <person name="Shibata D."/>
            <person name="Kamiya Y."/>
            <person name="Sato N."/>
            <person name="Nakamura Y."/>
            <person name="Tabata S."/>
            <person name="Ida S."/>
            <person name="Kurokawa K."/>
            <person name="Ohta H."/>
        </authorList>
    </citation>
    <scope>NUCLEOTIDE SEQUENCE [LARGE SCALE GENOMIC DNA]</scope>
    <source>
        <strain evidence="6 7">NIES-2285</strain>
    </source>
</reference>
<name>A0A1Y1IFB2_KLENI</name>
<keyword evidence="3" id="KW-0862">Zinc</keyword>
<dbReference type="CDD" id="cd15565">
    <property type="entry name" value="PHD2_NSD"/>
    <property type="match status" value="1"/>
</dbReference>
<keyword evidence="7" id="KW-1185">Reference proteome</keyword>
<evidence type="ECO:0000259" key="5">
    <source>
        <dbReference type="SMART" id="SM00249"/>
    </source>
</evidence>
<dbReference type="Pfam" id="PF22908">
    <property type="entry name" value="PHD_NSD"/>
    <property type="match status" value="1"/>
</dbReference>
<organism evidence="6 7">
    <name type="scientific">Klebsormidium nitens</name>
    <name type="common">Green alga</name>
    <name type="synonym">Ulothrix nitens</name>
    <dbReference type="NCBI Taxonomy" id="105231"/>
    <lineage>
        <taxon>Eukaryota</taxon>
        <taxon>Viridiplantae</taxon>
        <taxon>Streptophyta</taxon>
        <taxon>Klebsormidiophyceae</taxon>
        <taxon>Klebsormidiales</taxon>
        <taxon>Klebsormidiaceae</taxon>
        <taxon>Klebsormidium</taxon>
    </lineage>
</organism>
<dbReference type="Proteomes" id="UP000054558">
    <property type="component" value="Unassembled WGS sequence"/>
</dbReference>
<dbReference type="AlphaFoldDB" id="A0A1Y1IFB2"/>
<evidence type="ECO:0000313" key="7">
    <source>
        <dbReference type="Proteomes" id="UP000054558"/>
    </source>
</evidence>
<dbReference type="InterPro" id="IPR013083">
    <property type="entry name" value="Znf_RING/FYVE/PHD"/>
</dbReference>
<dbReference type="InterPro" id="IPR055198">
    <property type="entry name" value="NSD_PHD"/>
</dbReference>
<dbReference type="OMA" id="YMATFIT"/>
<dbReference type="OrthoDB" id="1743733at2759"/>
<evidence type="ECO:0000256" key="3">
    <source>
        <dbReference type="ARBA" id="ARBA00022833"/>
    </source>
</evidence>
<feature type="domain" description="Zinc finger PHD-type" evidence="5">
    <location>
        <begin position="26"/>
        <end position="81"/>
    </location>
</feature>
<feature type="region of interest" description="Disordered" evidence="4">
    <location>
        <begin position="267"/>
        <end position="326"/>
    </location>
</feature>
<feature type="region of interest" description="Disordered" evidence="4">
    <location>
        <begin position="201"/>
        <end position="236"/>
    </location>
</feature>
<dbReference type="InterPro" id="IPR011011">
    <property type="entry name" value="Znf_FYVE_PHD"/>
</dbReference>
<dbReference type="EMBL" id="DF237302">
    <property type="protein sequence ID" value="GAQ87446.1"/>
    <property type="molecule type" value="Genomic_DNA"/>
</dbReference>
<sequence>MDEASHCEDGDHLEEVLDDIYIGDCVCALCDEGGDLLCCEGGCMRAFHATREAGASSQCVTLQMDEQAVKQFSSWSCPNCVAKIHQCYVCGELGSSVEGVEGENQEVFQCGESGCGHYYHLGCLAQCLPFGLRYGKTDSASGIFQRVWGVDDEFPQRVMYCSQHTIVPELETPLRDHILSPLGDIFAEVVELEPVANLAQHSKQHQRKRIAKMESDPKVIKRRGVREGDDRGANVRKMRRESYSCLLEPDPSSQKLELVAKAIGKRSDFSKESSESESESTSDLRKLGDAAVNGRASVSSRHALYVDRTSSQNPKESQTSASAECERLTSNHSDMDEGEEDKLVDHDTLVSVTNLASRLWTTEKVDETLRVPLSYRRRDADKPSNFIKRREIQSLIEKLPKNIDSALNVLQDRTLPSKATHKLVIEMLRPESLTQLEAIESQLAVRIAPFLHGRRCTSFRRHFTVSKNLAEIIERLHWYIDDGDVVVDTSCGSNEWSMLLAATLEKQGKRECRF</sequence>
<protein>
    <recommendedName>
        <fullName evidence="5">Zinc finger PHD-type domain-containing protein</fullName>
    </recommendedName>
</protein>